<proteinExistence type="predicted"/>
<dbReference type="InterPro" id="IPR006439">
    <property type="entry name" value="HAD-SF_hydro_IA"/>
</dbReference>
<sequence length="132" mass="13530">MLRGLVLDYAGVLTDVEGERLLAAVGTARANGVRTALLSNAPGGAEARRALGGWFDAMVFSGEVGLAKPDVAVYSLTADLLGIDARACAFVDDSATNVAGAVKAGMVGVRHVRVQDTLDELAVLFGLVLSSL</sequence>
<dbReference type="NCBIfam" id="TIGR01509">
    <property type="entry name" value="HAD-SF-IA-v3"/>
    <property type="match status" value="1"/>
</dbReference>
<dbReference type="EMBL" id="JH636049">
    <property type="protein sequence ID" value="EID55276.1"/>
    <property type="molecule type" value="Genomic_DNA"/>
</dbReference>
<dbReference type="InterPro" id="IPR036412">
    <property type="entry name" value="HAD-like_sf"/>
</dbReference>
<organism evidence="1 2">
    <name type="scientific">Saccharomonospora xinjiangensis XJ-54</name>
    <dbReference type="NCBI Taxonomy" id="882086"/>
    <lineage>
        <taxon>Bacteria</taxon>
        <taxon>Bacillati</taxon>
        <taxon>Actinomycetota</taxon>
        <taxon>Actinomycetes</taxon>
        <taxon>Pseudonocardiales</taxon>
        <taxon>Pseudonocardiaceae</taxon>
        <taxon>Saccharomonospora</taxon>
    </lineage>
</organism>
<dbReference type="AlphaFoldDB" id="I0V573"/>
<dbReference type="RefSeq" id="WP_006239433.1">
    <property type="nucleotide sequence ID" value="NZ_JH636049.1"/>
</dbReference>
<dbReference type="InterPro" id="IPR023214">
    <property type="entry name" value="HAD_sf"/>
</dbReference>
<dbReference type="HOGENOM" id="CLU_129188_0_0_11"/>
<dbReference type="SUPFAM" id="SSF56784">
    <property type="entry name" value="HAD-like"/>
    <property type="match status" value="1"/>
</dbReference>
<keyword evidence="2" id="KW-1185">Reference proteome</keyword>
<dbReference type="PANTHER" id="PTHR43611">
    <property type="entry name" value="ALPHA-D-GLUCOSE 1-PHOSPHATE PHOSPHATASE"/>
    <property type="match status" value="1"/>
</dbReference>
<dbReference type="Gene3D" id="3.40.50.1000">
    <property type="entry name" value="HAD superfamily/HAD-like"/>
    <property type="match status" value="1"/>
</dbReference>
<dbReference type="Proteomes" id="UP000004691">
    <property type="component" value="Unassembled WGS sequence"/>
</dbReference>
<dbReference type="STRING" id="882086.SacxiDRAFT_3067"/>
<dbReference type="Pfam" id="PF00702">
    <property type="entry name" value="Hydrolase"/>
    <property type="match status" value="1"/>
</dbReference>
<reference evidence="1 2" key="1">
    <citation type="submission" date="2012-01" db="EMBL/GenBank/DDBJ databases">
        <title>Improved High-Quality Draft sequence of Saccharomonospora xinjiangensis XJ-54.</title>
        <authorList>
            <consortium name="US DOE Joint Genome Institute"/>
            <person name="Lucas S."/>
            <person name="Han J."/>
            <person name="Lapidus A."/>
            <person name="Cheng J.-F."/>
            <person name="Goodwin L."/>
            <person name="Pitluck S."/>
            <person name="Peters L."/>
            <person name="Mikhailova N."/>
            <person name="Teshima H."/>
            <person name="Detter J.C."/>
            <person name="Han C."/>
            <person name="Tapia R."/>
            <person name="Land M."/>
            <person name="Hauser L."/>
            <person name="Kyrpides N."/>
            <person name="Ivanova N."/>
            <person name="Pagani I."/>
            <person name="Brambilla E.-M."/>
            <person name="Klenk H.-P."/>
            <person name="Woyke T."/>
        </authorList>
    </citation>
    <scope>NUCLEOTIDE SEQUENCE [LARGE SCALE GENOMIC DNA]</scope>
    <source>
        <strain evidence="1 2">XJ-54</strain>
    </source>
</reference>
<evidence type="ECO:0000313" key="1">
    <source>
        <dbReference type="EMBL" id="EID55276.1"/>
    </source>
</evidence>
<protein>
    <submittedName>
        <fullName evidence="1">Haloacid dehalogenase superfamily protein, subfamily IA, variant 3 with third motif having DD or ED</fullName>
    </submittedName>
</protein>
<dbReference type="eggNOG" id="COG1011">
    <property type="taxonomic scope" value="Bacteria"/>
</dbReference>
<name>I0V573_9PSEU</name>
<evidence type="ECO:0000313" key="2">
    <source>
        <dbReference type="Proteomes" id="UP000004691"/>
    </source>
</evidence>
<accession>I0V573</accession>
<dbReference type="PANTHER" id="PTHR43611:SF3">
    <property type="entry name" value="FLAVIN MONONUCLEOTIDE HYDROLASE 1, CHLOROPLATIC"/>
    <property type="match status" value="1"/>
</dbReference>
<gene>
    <name evidence="1" type="ORF">SacxiDRAFT_3067</name>
</gene>